<proteinExistence type="predicted"/>
<name>A0A166HM26_9AGAM</name>
<gene>
    <name evidence="2" type="ORF">FIBSPDRAFT_572302</name>
</gene>
<reference evidence="2 3" key="1">
    <citation type="journal article" date="2016" name="Mol. Biol. Evol.">
        <title>Comparative Genomics of Early-Diverging Mushroom-Forming Fungi Provides Insights into the Origins of Lignocellulose Decay Capabilities.</title>
        <authorList>
            <person name="Nagy L.G."/>
            <person name="Riley R."/>
            <person name="Tritt A."/>
            <person name="Adam C."/>
            <person name="Daum C."/>
            <person name="Floudas D."/>
            <person name="Sun H."/>
            <person name="Yadav J.S."/>
            <person name="Pangilinan J."/>
            <person name="Larsson K.H."/>
            <person name="Matsuura K."/>
            <person name="Barry K."/>
            <person name="Labutti K."/>
            <person name="Kuo R."/>
            <person name="Ohm R.A."/>
            <person name="Bhattacharya S.S."/>
            <person name="Shirouzu T."/>
            <person name="Yoshinaga Y."/>
            <person name="Martin F.M."/>
            <person name="Grigoriev I.V."/>
            <person name="Hibbett D.S."/>
        </authorList>
    </citation>
    <scope>NUCLEOTIDE SEQUENCE [LARGE SCALE GENOMIC DNA]</scope>
    <source>
        <strain evidence="2 3">CBS 109695</strain>
    </source>
</reference>
<sequence>MRMVMLNELMGWDGFFATMPYGDYWRTHRRLFTRPLDRQDEPPSNANSSRSRAAAGSP</sequence>
<evidence type="ECO:0000313" key="2">
    <source>
        <dbReference type="EMBL" id="KZP19010.1"/>
    </source>
</evidence>
<dbReference type="AlphaFoldDB" id="A0A166HM26"/>
<feature type="compositionally biased region" description="Low complexity" evidence="1">
    <location>
        <begin position="44"/>
        <end position="58"/>
    </location>
</feature>
<keyword evidence="3" id="KW-1185">Reference proteome</keyword>
<evidence type="ECO:0008006" key="4">
    <source>
        <dbReference type="Google" id="ProtNLM"/>
    </source>
</evidence>
<dbReference type="EMBL" id="KV417567">
    <property type="protein sequence ID" value="KZP19010.1"/>
    <property type="molecule type" value="Genomic_DNA"/>
</dbReference>
<feature type="region of interest" description="Disordered" evidence="1">
    <location>
        <begin position="34"/>
        <end position="58"/>
    </location>
</feature>
<evidence type="ECO:0000256" key="1">
    <source>
        <dbReference type="SAM" id="MobiDB-lite"/>
    </source>
</evidence>
<dbReference type="OrthoDB" id="1055148at2759"/>
<evidence type="ECO:0000313" key="3">
    <source>
        <dbReference type="Proteomes" id="UP000076532"/>
    </source>
</evidence>
<accession>A0A166HM26</accession>
<organism evidence="2 3">
    <name type="scientific">Athelia psychrophila</name>
    <dbReference type="NCBI Taxonomy" id="1759441"/>
    <lineage>
        <taxon>Eukaryota</taxon>
        <taxon>Fungi</taxon>
        <taxon>Dikarya</taxon>
        <taxon>Basidiomycota</taxon>
        <taxon>Agaricomycotina</taxon>
        <taxon>Agaricomycetes</taxon>
        <taxon>Agaricomycetidae</taxon>
        <taxon>Atheliales</taxon>
        <taxon>Atheliaceae</taxon>
        <taxon>Athelia</taxon>
    </lineage>
</organism>
<protein>
    <recommendedName>
        <fullName evidence="4">Cytochrome P450</fullName>
    </recommendedName>
</protein>
<dbReference type="Proteomes" id="UP000076532">
    <property type="component" value="Unassembled WGS sequence"/>
</dbReference>